<proteinExistence type="predicted"/>
<dbReference type="InterPro" id="IPR042099">
    <property type="entry name" value="ANL_N_sf"/>
</dbReference>
<dbReference type="RefSeq" id="WP_019234049.1">
    <property type="nucleotide sequence ID" value="NZ_CAAAHR010000002.1"/>
</dbReference>
<dbReference type="InterPro" id="IPR053158">
    <property type="entry name" value="CapK_Type1_Caps_Biosynth"/>
</dbReference>
<dbReference type="Gene3D" id="3.40.50.12780">
    <property type="entry name" value="N-terminal domain of ligase-like"/>
    <property type="match status" value="1"/>
</dbReference>
<name>A0AAX0WTA7_9GAMM</name>
<evidence type="ECO:0008006" key="3">
    <source>
        <dbReference type="Google" id="ProtNLM"/>
    </source>
</evidence>
<dbReference type="EMBL" id="NBTX02000004">
    <property type="protein sequence ID" value="PNL60304.1"/>
    <property type="molecule type" value="Genomic_DNA"/>
</dbReference>
<dbReference type="GeneID" id="98064675"/>
<organism evidence="1 2">
    <name type="scientific">Legionella anisa</name>
    <dbReference type="NCBI Taxonomy" id="28082"/>
    <lineage>
        <taxon>Bacteria</taxon>
        <taxon>Pseudomonadati</taxon>
        <taxon>Pseudomonadota</taxon>
        <taxon>Gammaproteobacteria</taxon>
        <taxon>Legionellales</taxon>
        <taxon>Legionellaceae</taxon>
        <taxon>Legionella</taxon>
    </lineage>
</organism>
<sequence length="389" mass="44626">MNYDLYKNIPLYATLWQDDFLPILEKSAIVANFPHNWLTPEIENALGKGDVEWVASSGTTSERMQIMRPSNWRQDQLNKTFNQHTLLKKCWDRSLTRIALTTTVCSQTVCFKADHGVDKRFIGRTLYINLTPDPQAWSEGDIERMLREIADENDYFLDADPYYLALFLKQLEKYQLEKNFVKPQAVTLGYELATANIRRYIEQKLNVPVINLYGSTELGYLLMEKEHGQLVLCSELTEVEFLPLESTQNLYSLIVSCVKNPYMPLVRYRTGDCVQVGTDHSPLSVQRICGREKEMIDTPAGTCVPHAFVDDLLAVLAPTMLIYQLQELGKDKLELAYTTFNDEPLPPDFGQLQEQLVRLLGKPCSFQHRQSISPSGSGKFCWLKKEGQY</sequence>
<dbReference type="PANTHER" id="PTHR36932">
    <property type="entry name" value="CAPSULAR POLYSACCHARIDE BIOSYNTHESIS PROTEIN"/>
    <property type="match status" value="1"/>
</dbReference>
<dbReference type="Proteomes" id="UP000192511">
    <property type="component" value="Unassembled WGS sequence"/>
</dbReference>
<gene>
    <name evidence="1" type="ORF">A6J39_003230</name>
</gene>
<keyword evidence="2" id="KW-1185">Reference proteome</keyword>
<dbReference type="PANTHER" id="PTHR36932:SF1">
    <property type="entry name" value="CAPSULAR POLYSACCHARIDE BIOSYNTHESIS PROTEIN"/>
    <property type="match status" value="1"/>
</dbReference>
<protein>
    <recommendedName>
        <fullName evidence="3">CoF synthetase</fullName>
    </recommendedName>
</protein>
<evidence type="ECO:0000313" key="1">
    <source>
        <dbReference type="EMBL" id="PNL60304.1"/>
    </source>
</evidence>
<dbReference type="SUPFAM" id="SSF56801">
    <property type="entry name" value="Acetyl-CoA synthetase-like"/>
    <property type="match status" value="1"/>
</dbReference>
<reference evidence="1" key="1">
    <citation type="submission" date="2017-12" db="EMBL/GenBank/DDBJ databases">
        <title>FDA dAtabase for Regulatory Grade micrObial Sequences (FDA-ARGOS): Supporting development and validation of Infectious Disease Dx tests.</title>
        <authorList>
            <person name="Kerrigan L."/>
            <person name="Tallon L.J."/>
            <person name="Sadzewicz L."/>
            <person name="Sengamalay N."/>
            <person name="Ott S."/>
            <person name="Godinez A."/>
            <person name="Nagaraj S."/>
            <person name="Vavikolanu K."/>
            <person name="Vyas G."/>
            <person name="Nadendla S."/>
            <person name="Aluvathingal J."/>
            <person name="Sichtig H."/>
        </authorList>
    </citation>
    <scope>NUCLEOTIDE SEQUENCE [LARGE SCALE GENOMIC DNA]</scope>
    <source>
        <strain evidence="1">FDAARGOS_200</strain>
    </source>
</reference>
<comment type="caution">
    <text evidence="1">The sequence shown here is derived from an EMBL/GenBank/DDBJ whole genome shotgun (WGS) entry which is preliminary data.</text>
</comment>
<evidence type="ECO:0000313" key="2">
    <source>
        <dbReference type="Proteomes" id="UP000192511"/>
    </source>
</evidence>
<dbReference type="AlphaFoldDB" id="A0AAX0WTA7"/>
<accession>A0AAX0WTA7</accession>